<dbReference type="Proteomes" id="UP001465976">
    <property type="component" value="Unassembled WGS sequence"/>
</dbReference>
<comment type="caution">
    <text evidence="2">The sequence shown here is derived from an EMBL/GenBank/DDBJ whole genome shotgun (WGS) entry which is preliminary data.</text>
</comment>
<feature type="non-terminal residue" evidence="2">
    <location>
        <position position="1"/>
    </location>
</feature>
<organism evidence="2 3">
    <name type="scientific">Marasmius crinis-equi</name>
    <dbReference type="NCBI Taxonomy" id="585013"/>
    <lineage>
        <taxon>Eukaryota</taxon>
        <taxon>Fungi</taxon>
        <taxon>Dikarya</taxon>
        <taxon>Basidiomycota</taxon>
        <taxon>Agaricomycotina</taxon>
        <taxon>Agaricomycetes</taxon>
        <taxon>Agaricomycetidae</taxon>
        <taxon>Agaricales</taxon>
        <taxon>Marasmiineae</taxon>
        <taxon>Marasmiaceae</taxon>
        <taxon>Marasmius</taxon>
    </lineage>
</organism>
<feature type="compositionally biased region" description="Gly residues" evidence="1">
    <location>
        <begin position="106"/>
        <end position="117"/>
    </location>
</feature>
<proteinExistence type="predicted"/>
<keyword evidence="3" id="KW-1185">Reference proteome</keyword>
<reference evidence="2 3" key="1">
    <citation type="submission" date="2024-02" db="EMBL/GenBank/DDBJ databases">
        <title>A draft genome for the cacao thread blight pathogen Marasmius crinis-equi.</title>
        <authorList>
            <person name="Cohen S.P."/>
            <person name="Baruah I.K."/>
            <person name="Amoako-Attah I."/>
            <person name="Bukari Y."/>
            <person name="Meinhardt L.W."/>
            <person name="Bailey B.A."/>
        </authorList>
    </citation>
    <scope>NUCLEOTIDE SEQUENCE [LARGE SCALE GENOMIC DNA]</scope>
    <source>
        <strain evidence="2 3">GH-76</strain>
    </source>
</reference>
<dbReference type="EMBL" id="JBAHYK010001616">
    <property type="protein sequence ID" value="KAL0567320.1"/>
    <property type="molecule type" value="Genomic_DNA"/>
</dbReference>
<name>A0ABR3EWP8_9AGAR</name>
<evidence type="ECO:0000313" key="3">
    <source>
        <dbReference type="Proteomes" id="UP001465976"/>
    </source>
</evidence>
<sequence length="137" mass="14712">RSDNGFAPLRATDILDELYNMIDKLTDASDTVAIAGVVHFCDYQPPDYGLISGILTQVEWILDTAVSTVSDLVITVQPPLWGEPDTSEERPTVQNRGKKVSEDQAGGKGNGNVGQGGYPRAQSDLLTDILQVPPSQA</sequence>
<gene>
    <name evidence="2" type="ORF">V5O48_014674</name>
</gene>
<evidence type="ECO:0000256" key="1">
    <source>
        <dbReference type="SAM" id="MobiDB-lite"/>
    </source>
</evidence>
<evidence type="ECO:0000313" key="2">
    <source>
        <dbReference type="EMBL" id="KAL0567320.1"/>
    </source>
</evidence>
<protein>
    <submittedName>
        <fullName evidence="2">Uncharacterized protein</fullName>
    </submittedName>
</protein>
<accession>A0ABR3EWP8</accession>
<feature type="region of interest" description="Disordered" evidence="1">
    <location>
        <begin position="78"/>
        <end position="137"/>
    </location>
</feature>